<organism evidence="11 12">
    <name type="scientific">Paenibacillus donghaensis</name>
    <dbReference type="NCBI Taxonomy" id="414771"/>
    <lineage>
        <taxon>Bacteria</taxon>
        <taxon>Bacillati</taxon>
        <taxon>Bacillota</taxon>
        <taxon>Bacilli</taxon>
        <taxon>Bacillales</taxon>
        <taxon>Paenibacillaceae</taxon>
        <taxon>Paenibacillus</taxon>
    </lineage>
</organism>
<dbReference type="RefSeq" id="WP_087917911.1">
    <property type="nucleotide sequence ID" value="NZ_CP021780.1"/>
</dbReference>
<dbReference type="SMART" id="SM00342">
    <property type="entry name" value="HTH_ARAC"/>
    <property type="match status" value="1"/>
</dbReference>
<comment type="subcellular location">
    <subcellularLocation>
        <location evidence="1">Cytoplasm</location>
    </subcellularLocation>
</comment>
<feature type="domain" description="HTH araC/xylS-type" evidence="9">
    <location>
        <begin position="441"/>
        <end position="538"/>
    </location>
</feature>
<dbReference type="PROSITE" id="PS00041">
    <property type="entry name" value="HTH_ARAC_FAMILY_1"/>
    <property type="match status" value="1"/>
</dbReference>
<dbReference type="Proteomes" id="UP000249890">
    <property type="component" value="Chromosome"/>
</dbReference>
<accession>A0A2Z2KB35</accession>
<evidence type="ECO:0000256" key="4">
    <source>
        <dbReference type="ARBA" id="ARBA00023012"/>
    </source>
</evidence>
<dbReference type="KEGG" id="pdh:B9T62_25965"/>
<dbReference type="InterPro" id="IPR018062">
    <property type="entry name" value="HTH_AraC-typ_CS"/>
</dbReference>
<dbReference type="AlphaFoldDB" id="A0A2Z2KB35"/>
<keyword evidence="3 8" id="KW-0597">Phosphoprotein</keyword>
<dbReference type="PANTHER" id="PTHR42713:SF3">
    <property type="entry name" value="TRANSCRIPTIONAL REGULATORY PROTEIN HPTR"/>
    <property type="match status" value="1"/>
</dbReference>
<dbReference type="PROSITE" id="PS01124">
    <property type="entry name" value="HTH_ARAC_FAMILY_2"/>
    <property type="match status" value="1"/>
</dbReference>
<dbReference type="InterPro" id="IPR009057">
    <property type="entry name" value="Homeodomain-like_sf"/>
</dbReference>
<dbReference type="Pfam" id="PF00072">
    <property type="entry name" value="Response_reg"/>
    <property type="match status" value="1"/>
</dbReference>
<evidence type="ECO:0000256" key="2">
    <source>
        <dbReference type="ARBA" id="ARBA00022490"/>
    </source>
</evidence>
<keyword evidence="2" id="KW-0963">Cytoplasm</keyword>
<evidence type="ECO:0000256" key="1">
    <source>
        <dbReference type="ARBA" id="ARBA00004496"/>
    </source>
</evidence>
<dbReference type="GO" id="GO:0005737">
    <property type="term" value="C:cytoplasm"/>
    <property type="evidence" value="ECO:0007669"/>
    <property type="project" value="UniProtKB-SubCell"/>
</dbReference>
<gene>
    <name evidence="11" type="ORF">B9T62_25965</name>
</gene>
<evidence type="ECO:0000259" key="9">
    <source>
        <dbReference type="PROSITE" id="PS01124"/>
    </source>
</evidence>
<sequence length="538" mass="61564">MWRIAIIDDDRQLLQGMKRAIPWKEIDAEWCGEAMNGEEGLHMIERVRPDVIITDIYMPIMNGLDMIERLRGEGYGCKIIILSGYSDFEYARQALRLNVSDYISKPVSIPTMKAILDRTLGQLAEEEGEKLKQNELQQKLELYEPLVEKEWVKSAVAGTSAGICRSEDLPVPYRFWVGTRHVMLGVELVRESRACELGLSDWHLFRFATSNIVCEVALRSFPHFEFTELHGGRSALVIHPPAEMGEEVLQQKLEQLGIQLIDCVRRYLKLVIRVGIGRLKEQWQQIPDSTEEAFRAIDLKERHVAGGYYLYTAAESADGAAYPGAMRPVKFYQELASAIKTSQQTQAQQVIREFTGQLEQAESLSPEYLQMLAGELWGIVAYNLYEVGMVLEDIFPNAHIAKETAGLTEPAQLAEWLTEKITIICSSRQWRGNSKHRQAVDFITQYIHEHYMEEITLGDLTDKVFISRNHLAIIFKNMTGETFNTYLTRVRIEKSKELLLESNLLVYEVAEKVGYKNVPYFSTLFKKHTGMNPTELVK</sequence>
<protein>
    <submittedName>
        <fullName evidence="11">DNA-binding response regulator</fullName>
    </submittedName>
</protein>
<evidence type="ECO:0000313" key="12">
    <source>
        <dbReference type="Proteomes" id="UP000249890"/>
    </source>
</evidence>
<dbReference type="SMART" id="SM00448">
    <property type="entry name" value="REC"/>
    <property type="match status" value="1"/>
</dbReference>
<keyword evidence="12" id="KW-1185">Reference proteome</keyword>
<dbReference type="GO" id="GO:0043565">
    <property type="term" value="F:sequence-specific DNA binding"/>
    <property type="evidence" value="ECO:0007669"/>
    <property type="project" value="InterPro"/>
</dbReference>
<dbReference type="SUPFAM" id="SSF46689">
    <property type="entry name" value="Homeodomain-like"/>
    <property type="match status" value="2"/>
</dbReference>
<keyword evidence="6 11" id="KW-0238">DNA-binding</keyword>
<dbReference type="PANTHER" id="PTHR42713">
    <property type="entry name" value="HISTIDINE KINASE-RELATED"/>
    <property type="match status" value="1"/>
</dbReference>
<evidence type="ECO:0000256" key="8">
    <source>
        <dbReference type="PROSITE-ProRule" id="PRU00169"/>
    </source>
</evidence>
<evidence type="ECO:0000256" key="5">
    <source>
        <dbReference type="ARBA" id="ARBA00023015"/>
    </source>
</evidence>
<dbReference type="CDD" id="cd17536">
    <property type="entry name" value="REC_YesN-like"/>
    <property type="match status" value="1"/>
</dbReference>
<evidence type="ECO:0000256" key="3">
    <source>
        <dbReference type="ARBA" id="ARBA00022553"/>
    </source>
</evidence>
<evidence type="ECO:0000256" key="6">
    <source>
        <dbReference type="ARBA" id="ARBA00023125"/>
    </source>
</evidence>
<dbReference type="Pfam" id="PF12833">
    <property type="entry name" value="HTH_18"/>
    <property type="match status" value="1"/>
</dbReference>
<dbReference type="EMBL" id="CP021780">
    <property type="protein sequence ID" value="ASA23926.1"/>
    <property type="molecule type" value="Genomic_DNA"/>
</dbReference>
<dbReference type="GO" id="GO:0000160">
    <property type="term" value="P:phosphorelay signal transduction system"/>
    <property type="evidence" value="ECO:0007669"/>
    <property type="project" value="UniProtKB-KW"/>
</dbReference>
<dbReference type="InterPro" id="IPR018060">
    <property type="entry name" value="HTH_AraC"/>
</dbReference>
<proteinExistence type="predicted"/>
<feature type="modified residue" description="4-aspartylphosphate" evidence="8">
    <location>
        <position position="55"/>
    </location>
</feature>
<dbReference type="InterPro" id="IPR051552">
    <property type="entry name" value="HptR"/>
</dbReference>
<keyword evidence="4" id="KW-0902">Two-component regulatory system</keyword>
<dbReference type="PROSITE" id="PS50110">
    <property type="entry name" value="RESPONSE_REGULATORY"/>
    <property type="match status" value="1"/>
</dbReference>
<evidence type="ECO:0000259" key="10">
    <source>
        <dbReference type="PROSITE" id="PS50110"/>
    </source>
</evidence>
<evidence type="ECO:0000256" key="7">
    <source>
        <dbReference type="ARBA" id="ARBA00023163"/>
    </source>
</evidence>
<dbReference type="Gene3D" id="1.10.10.60">
    <property type="entry name" value="Homeodomain-like"/>
    <property type="match status" value="2"/>
</dbReference>
<dbReference type="GO" id="GO:0003700">
    <property type="term" value="F:DNA-binding transcription factor activity"/>
    <property type="evidence" value="ECO:0007669"/>
    <property type="project" value="InterPro"/>
</dbReference>
<keyword evidence="5" id="KW-0805">Transcription regulation</keyword>
<dbReference type="Gene3D" id="3.40.50.2300">
    <property type="match status" value="1"/>
</dbReference>
<dbReference type="InterPro" id="IPR001789">
    <property type="entry name" value="Sig_transdc_resp-reg_receiver"/>
</dbReference>
<reference evidence="11 12" key="1">
    <citation type="submission" date="2017-06" db="EMBL/GenBank/DDBJ databases">
        <title>Complete genome sequence of Paenibacillus donghaensis KCTC 13049T isolated from East Sea sediment, South Korea.</title>
        <authorList>
            <person name="Jung B.K."/>
            <person name="Hong S.-J."/>
            <person name="Shin J.-H."/>
        </authorList>
    </citation>
    <scope>NUCLEOTIDE SEQUENCE [LARGE SCALE GENOMIC DNA]</scope>
    <source>
        <strain evidence="11 12">KCTC 13049</strain>
    </source>
</reference>
<dbReference type="SUPFAM" id="SSF52172">
    <property type="entry name" value="CheY-like"/>
    <property type="match status" value="1"/>
</dbReference>
<feature type="domain" description="Response regulatory" evidence="10">
    <location>
        <begin position="3"/>
        <end position="120"/>
    </location>
</feature>
<dbReference type="InterPro" id="IPR011006">
    <property type="entry name" value="CheY-like_superfamily"/>
</dbReference>
<evidence type="ECO:0000313" key="11">
    <source>
        <dbReference type="EMBL" id="ASA23926.1"/>
    </source>
</evidence>
<dbReference type="OrthoDB" id="342399at2"/>
<name>A0A2Z2KB35_9BACL</name>
<keyword evidence="7" id="KW-0804">Transcription</keyword>